<feature type="region of interest" description="Disordered" evidence="2">
    <location>
        <begin position="686"/>
        <end position="709"/>
    </location>
</feature>
<feature type="compositionally biased region" description="Polar residues" evidence="2">
    <location>
        <begin position="48"/>
        <end position="62"/>
    </location>
</feature>
<keyword evidence="4" id="KW-1185">Reference proteome</keyword>
<organism evidence="3 4">
    <name type="scientific">Linderina pennispora</name>
    <dbReference type="NCBI Taxonomy" id="61395"/>
    <lineage>
        <taxon>Eukaryota</taxon>
        <taxon>Fungi</taxon>
        <taxon>Fungi incertae sedis</taxon>
        <taxon>Zoopagomycota</taxon>
        <taxon>Kickxellomycotina</taxon>
        <taxon>Kickxellomycetes</taxon>
        <taxon>Kickxellales</taxon>
        <taxon>Kickxellaceae</taxon>
        <taxon>Linderina</taxon>
    </lineage>
</organism>
<feature type="region of interest" description="Disordered" evidence="2">
    <location>
        <begin position="498"/>
        <end position="521"/>
    </location>
</feature>
<evidence type="ECO:0000256" key="2">
    <source>
        <dbReference type="SAM" id="MobiDB-lite"/>
    </source>
</evidence>
<dbReference type="EMBL" id="MCFD01000005">
    <property type="protein sequence ID" value="ORX70627.1"/>
    <property type="molecule type" value="Genomic_DNA"/>
</dbReference>
<feature type="compositionally biased region" description="Low complexity" evidence="2">
    <location>
        <begin position="35"/>
        <end position="47"/>
    </location>
</feature>
<dbReference type="RefSeq" id="XP_040744206.1">
    <property type="nucleotide sequence ID" value="XM_040887247.1"/>
</dbReference>
<feature type="compositionally biased region" description="Basic residues" evidence="2">
    <location>
        <begin position="1406"/>
        <end position="1424"/>
    </location>
</feature>
<feature type="compositionally biased region" description="Low complexity" evidence="2">
    <location>
        <begin position="1061"/>
        <end position="1077"/>
    </location>
</feature>
<feature type="compositionally biased region" description="Low complexity" evidence="2">
    <location>
        <begin position="63"/>
        <end position="73"/>
    </location>
</feature>
<comment type="caution">
    <text evidence="3">The sequence shown here is derived from an EMBL/GenBank/DDBJ whole genome shotgun (WGS) entry which is preliminary data.</text>
</comment>
<feature type="compositionally biased region" description="Polar residues" evidence="2">
    <location>
        <begin position="397"/>
        <end position="414"/>
    </location>
</feature>
<protein>
    <submittedName>
        <fullName evidence="3">Uncharacterized protein</fullName>
    </submittedName>
</protein>
<feature type="region of interest" description="Disordered" evidence="2">
    <location>
        <begin position="1061"/>
        <end position="1082"/>
    </location>
</feature>
<dbReference type="Proteomes" id="UP000193922">
    <property type="component" value="Unassembled WGS sequence"/>
</dbReference>
<dbReference type="GeneID" id="63803895"/>
<feature type="region of interest" description="Disordered" evidence="2">
    <location>
        <begin position="364"/>
        <end position="452"/>
    </location>
</feature>
<keyword evidence="1" id="KW-0175">Coiled coil</keyword>
<feature type="region of interest" description="Disordered" evidence="2">
    <location>
        <begin position="1402"/>
        <end position="1424"/>
    </location>
</feature>
<feature type="compositionally biased region" description="Polar residues" evidence="2">
    <location>
        <begin position="365"/>
        <end position="375"/>
    </location>
</feature>
<evidence type="ECO:0000313" key="4">
    <source>
        <dbReference type="Proteomes" id="UP000193922"/>
    </source>
</evidence>
<feature type="compositionally biased region" description="Basic and acidic residues" evidence="2">
    <location>
        <begin position="327"/>
        <end position="336"/>
    </location>
</feature>
<gene>
    <name evidence="3" type="ORF">DL89DRAFT_266813</name>
</gene>
<evidence type="ECO:0000313" key="3">
    <source>
        <dbReference type="EMBL" id="ORX70627.1"/>
    </source>
</evidence>
<proteinExistence type="predicted"/>
<sequence>MRKSPGYKPLPSSTRTRKASGSHRPALKQAGYKHTPSAAAPASTTPPQGATLQSWLRTQYQQSSNSNSSNGSSRQAEQRPSAVPTVFPQMQYAQQSSTRPQGVQMAVADFVDPYKRHGEAHTLEVDARPQNTREVHQARQMSPSPHTPPSPVMRATRFSRPTTPTNPPHAHSTRPMHVLSQGNTETLAGSQPFAFQQPKQPMFLSPQAIRPVRTPDTQHKGDAYALPSVAAPQFADVGNAGRLKPRSYTASNLDTGSAILTPSAIPRAVHAPRVEKTPSPIHYAQPMHQAVPRKPRVSSMFVGGDLIAQLEREVERASPVSPNMPKDIPRHSSRDNSDFVEMKPAWVQSSAANQHRHTYYVESPRTMSPVHQNQPSPRPISQKAQLTSKPRAVAVTGDTNSERGSPASHPSNPGHSGRQAVVMAAVKRPMRSDESPQAMQPGPLKPGGDRNVGRSELIEFIERRRAKTVAVDAPSLPLAPAPINTAVYSKQTKVVTPVKAEQKQHPAVPVTSDTETDSAYSSSTANSTALCAAISATAAASTEFTGKRVDKSGSISSFKSDSSDRKYARSTARLADVDPKAVKTKSSDSSVKSNKYLSWYGASVPSLRSSTDTIDGMATSPRVTPAADAFLAPVASKMHLPPSLPQSTRIQQRQRAQTEVMDDKPARRLEYVSTRSPARKQLEAVSTAANAYARQKRPEPAATPPASLPALAKDASYNPYARKPQSLAVAVQTDEDMPPPKPPVASRDTQTDVTSADAIHNDEAVLDLLKRMDMMRQTHSNQISEYQEQLVDLELINQELSNEVEHLGARIVAQEASHRQITVEMREKLDQERARVDREISDVKQMHAAKCNELGSQVSMLLRRAERYRERLVAEGISEKELLELASDHSAEGRDKLEDLQITDQDFIETHYVETRESRQEADYFKQLMDIERSMENTTLALGFELKRTQAKYLQQAADFIREQMAKLQAENRAESRLPVAKPEPRASPASVSPPAPAIMPSHEEDPVEGDSEAMVEGAEGTVADDDAGEHELPAGGYASPVQNLVASLSEFSEQRHFAAPKPELPLAPSLLSTASSDGDANEQLDRQIGDAFVGSRQRSFTALPSMMLPRAATLSSAFTRTPTASGFSPASRGVAGSEGRQSGLARLVASASESQTADPEMAVGSARIISGPVRSPRSPLADIADKFFESSPTVVTPTTATSTRQRIDLFGTFAARSSGFNTWQSPGGRHTADASKPETPTKSSTVHWPPSSPRRTASRPGSIVLDSQALTTEELLESLKLPAMSAGTALSAPTRNGTPPPSIGRSGSPFTASLGRSASPFAGSLGRGSMPVNLAGSESARQTLHSRMASMTAPIVGESPESDVTLAESKSVGAFDASMFGKGGISLGLDAKPAATLGLSLSRNQRQRRGQRRRSKSVGHWHH</sequence>
<feature type="region of interest" description="Disordered" evidence="2">
    <location>
        <begin position="733"/>
        <end position="754"/>
    </location>
</feature>
<reference evidence="3 4" key="1">
    <citation type="submission" date="2016-07" db="EMBL/GenBank/DDBJ databases">
        <title>Pervasive Adenine N6-methylation of Active Genes in Fungi.</title>
        <authorList>
            <consortium name="DOE Joint Genome Institute"/>
            <person name="Mondo S.J."/>
            <person name="Dannebaum R.O."/>
            <person name="Kuo R.C."/>
            <person name="Labutti K."/>
            <person name="Haridas S."/>
            <person name="Kuo A."/>
            <person name="Salamov A."/>
            <person name="Ahrendt S.R."/>
            <person name="Lipzen A."/>
            <person name="Sullivan W."/>
            <person name="Andreopoulos W.B."/>
            <person name="Clum A."/>
            <person name="Lindquist E."/>
            <person name="Daum C."/>
            <person name="Ramamoorthy G.K."/>
            <person name="Gryganskyi A."/>
            <person name="Culley D."/>
            <person name="Magnuson J.K."/>
            <person name="James T.Y."/>
            <person name="O'Malley M.A."/>
            <person name="Stajich J.E."/>
            <person name="Spatafora J.W."/>
            <person name="Visel A."/>
            <person name="Grigoriev I.V."/>
        </authorList>
    </citation>
    <scope>NUCLEOTIDE SEQUENCE [LARGE SCALE GENOMIC DNA]</scope>
    <source>
        <strain evidence="3 4">ATCC 12442</strain>
    </source>
</reference>
<dbReference type="OrthoDB" id="5598674at2759"/>
<accession>A0A1Y1WAQ6</accession>
<feature type="compositionally biased region" description="Low complexity" evidence="2">
    <location>
        <begin position="1254"/>
        <end position="1263"/>
    </location>
</feature>
<feature type="compositionally biased region" description="Polar residues" evidence="2">
    <location>
        <begin position="91"/>
        <end position="101"/>
    </location>
</feature>
<feature type="region of interest" description="Disordered" evidence="2">
    <location>
        <begin position="972"/>
        <end position="1014"/>
    </location>
</feature>
<evidence type="ECO:0000256" key="1">
    <source>
        <dbReference type="SAM" id="Coils"/>
    </source>
</evidence>
<name>A0A1Y1WAQ6_9FUNG</name>
<feature type="region of interest" description="Disordered" evidence="2">
    <location>
        <begin position="314"/>
        <end position="336"/>
    </location>
</feature>
<feature type="coiled-coil region" evidence="1">
    <location>
        <begin position="776"/>
        <end position="846"/>
    </location>
</feature>
<feature type="region of interest" description="Disordered" evidence="2">
    <location>
        <begin position="550"/>
        <end position="570"/>
    </location>
</feature>
<feature type="region of interest" description="Disordered" evidence="2">
    <location>
        <begin position="1"/>
        <end position="102"/>
    </location>
</feature>
<feature type="region of interest" description="Disordered" evidence="2">
    <location>
        <begin position="1219"/>
        <end position="1264"/>
    </location>
</feature>
<feature type="region of interest" description="Disordered" evidence="2">
    <location>
        <begin position="1290"/>
        <end position="1316"/>
    </location>
</feature>